<sequence>MHFDYTVLDISGRQLNGHIEAATESEAVQQLSAKGLTAVALRAAAAPTSRTKSMLRRPKGGSPRIATVLLIRELASLLQAGVTLEESLRTLLDGRRGIPLEASLSAVLTAVLSGERFSLALQANANDQALPLPSYVIALVTAGESTGDLAAALGRAADQLEFDEQIRSETSEALIYPVILVTAGASAVLFVFSFVVPRFSTLLAGKKVELPWLSSAVLSTGEFVNRHGVLLMFMAVGLLIGGLFVRKALGPARIRSAMARLPVLGAWLQQQELSRWTGMLALMLQSRVPILTALDLTAGAVSLPEVATRLRTTMGDIGRGESLSHSLNEQGLLPASALSMVRVGERTGQLGQMMSHVASYALEQNRRQRRRLVALIEPAAIIVLGGIIALVIVGVVLALTSLSEVKF</sequence>
<evidence type="ECO:0000256" key="4">
    <source>
        <dbReference type="ARBA" id="ARBA00022692"/>
    </source>
</evidence>
<evidence type="ECO:0000256" key="1">
    <source>
        <dbReference type="ARBA" id="ARBA00004651"/>
    </source>
</evidence>
<dbReference type="Proteomes" id="UP000295361">
    <property type="component" value="Unassembled WGS sequence"/>
</dbReference>
<dbReference type="RefSeq" id="WP_133701204.1">
    <property type="nucleotide sequence ID" value="NZ_SNXS01000003.1"/>
</dbReference>
<comment type="caution">
    <text evidence="9">The sequence shown here is derived from an EMBL/GenBank/DDBJ whole genome shotgun (WGS) entry which is preliminary data.</text>
</comment>
<evidence type="ECO:0000313" key="10">
    <source>
        <dbReference type="Proteomes" id="UP000295361"/>
    </source>
</evidence>
<comment type="subcellular location">
    <subcellularLocation>
        <location evidence="1">Cell membrane</location>
        <topology evidence="1">Multi-pass membrane protein</topology>
    </subcellularLocation>
</comment>
<keyword evidence="5 7" id="KW-1133">Transmembrane helix</keyword>
<evidence type="ECO:0000256" key="6">
    <source>
        <dbReference type="ARBA" id="ARBA00023136"/>
    </source>
</evidence>
<evidence type="ECO:0000256" key="2">
    <source>
        <dbReference type="ARBA" id="ARBA00005745"/>
    </source>
</evidence>
<keyword evidence="10" id="KW-1185">Reference proteome</keyword>
<feature type="transmembrane region" description="Helical" evidence="7">
    <location>
        <begin position="227"/>
        <end position="245"/>
    </location>
</feature>
<keyword evidence="4 7" id="KW-0812">Transmembrane</keyword>
<evidence type="ECO:0000259" key="8">
    <source>
        <dbReference type="Pfam" id="PF00482"/>
    </source>
</evidence>
<dbReference type="Pfam" id="PF00482">
    <property type="entry name" value="T2SSF"/>
    <property type="match status" value="2"/>
</dbReference>
<evidence type="ECO:0000313" key="9">
    <source>
        <dbReference type="EMBL" id="TDP71429.1"/>
    </source>
</evidence>
<keyword evidence="6 7" id="KW-0472">Membrane</keyword>
<dbReference type="GO" id="GO:0015628">
    <property type="term" value="P:protein secretion by the type II secretion system"/>
    <property type="evidence" value="ECO:0007669"/>
    <property type="project" value="TreeGrafter"/>
</dbReference>
<feature type="transmembrane region" description="Helical" evidence="7">
    <location>
        <begin position="174"/>
        <end position="196"/>
    </location>
</feature>
<comment type="similarity">
    <text evidence="2">Belongs to the GSP F family.</text>
</comment>
<keyword evidence="3" id="KW-1003">Cell membrane</keyword>
<gene>
    <name evidence="9" type="ORF">DES47_103410</name>
</gene>
<feature type="domain" description="Type II secretion system protein GspF" evidence="8">
    <location>
        <begin position="278"/>
        <end position="397"/>
    </location>
</feature>
<organism evidence="9 10">
    <name type="scientific">Roseateles toxinivorans</name>
    <dbReference type="NCBI Taxonomy" id="270368"/>
    <lineage>
        <taxon>Bacteria</taxon>
        <taxon>Pseudomonadati</taxon>
        <taxon>Pseudomonadota</taxon>
        <taxon>Betaproteobacteria</taxon>
        <taxon>Burkholderiales</taxon>
        <taxon>Sphaerotilaceae</taxon>
        <taxon>Roseateles</taxon>
    </lineage>
</organism>
<feature type="transmembrane region" description="Helical" evidence="7">
    <location>
        <begin position="372"/>
        <end position="399"/>
    </location>
</feature>
<proteinExistence type="inferred from homology"/>
<dbReference type="InParanoid" id="A0A4R6QLR5"/>
<dbReference type="Gene3D" id="1.20.81.30">
    <property type="entry name" value="Type II secretion system (T2SS), domain F"/>
    <property type="match status" value="2"/>
</dbReference>
<evidence type="ECO:0000256" key="3">
    <source>
        <dbReference type="ARBA" id="ARBA00022475"/>
    </source>
</evidence>
<evidence type="ECO:0000256" key="7">
    <source>
        <dbReference type="SAM" id="Phobius"/>
    </source>
</evidence>
<evidence type="ECO:0000256" key="5">
    <source>
        <dbReference type="ARBA" id="ARBA00022989"/>
    </source>
</evidence>
<dbReference type="PANTHER" id="PTHR30012:SF0">
    <property type="entry name" value="TYPE II SECRETION SYSTEM PROTEIN F-RELATED"/>
    <property type="match status" value="1"/>
</dbReference>
<dbReference type="InterPro" id="IPR018076">
    <property type="entry name" value="T2SS_GspF_dom"/>
</dbReference>
<reference evidence="9 10" key="1">
    <citation type="submission" date="2019-03" db="EMBL/GenBank/DDBJ databases">
        <title>Genomic Encyclopedia of Type Strains, Phase IV (KMG-IV): sequencing the most valuable type-strain genomes for metagenomic binning, comparative biology and taxonomic classification.</title>
        <authorList>
            <person name="Goeker M."/>
        </authorList>
    </citation>
    <scope>NUCLEOTIDE SEQUENCE [LARGE SCALE GENOMIC DNA]</scope>
    <source>
        <strain evidence="9 10">DSM 16998</strain>
    </source>
</reference>
<protein>
    <submittedName>
        <fullName evidence="9">General secretion pathway protein F</fullName>
    </submittedName>
</protein>
<name>A0A4R6QLR5_9BURK</name>
<dbReference type="PRINTS" id="PR00812">
    <property type="entry name" value="BCTERIALGSPF"/>
</dbReference>
<dbReference type="EMBL" id="SNXS01000003">
    <property type="protein sequence ID" value="TDP71429.1"/>
    <property type="molecule type" value="Genomic_DNA"/>
</dbReference>
<feature type="domain" description="Type II secretion system protein GspF" evidence="8">
    <location>
        <begin position="71"/>
        <end position="197"/>
    </location>
</feature>
<accession>A0A4R6QLR5</accession>
<dbReference type="InterPro" id="IPR003004">
    <property type="entry name" value="GspF/PilC"/>
</dbReference>
<dbReference type="AlphaFoldDB" id="A0A4R6QLR5"/>
<dbReference type="PANTHER" id="PTHR30012">
    <property type="entry name" value="GENERAL SECRETION PATHWAY PROTEIN"/>
    <property type="match status" value="1"/>
</dbReference>
<dbReference type="GO" id="GO:0005886">
    <property type="term" value="C:plasma membrane"/>
    <property type="evidence" value="ECO:0007669"/>
    <property type="project" value="UniProtKB-SubCell"/>
</dbReference>
<dbReference type="OrthoDB" id="9805682at2"/>
<dbReference type="InterPro" id="IPR042094">
    <property type="entry name" value="T2SS_GspF_sf"/>
</dbReference>